<evidence type="ECO:0000256" key="1">
    <source>
        <dbReference type="ARBA" id="ARBA00006134"/>
    </source>
</evidence>
<keyword evidence="5" id="KW-0560">Oxidoreductase</keyword>
<feature type="binding site" evidence="8">
    <location>
        <position position="176"/>
    </location>
    <ligand>
        <name>heme b</name>
        <dbReference type="ChEBI" id="CHEBI:60344"/>
    </ligand>
</feature>
<dbReference type="InterPro" id="IPR002051">
    <property type="entry name" value="Haem_Oase"/>
</dbReference>
<accession>A0A964FGS1</accession>
<dbReference type="Gene3D" id="1.20.910.10">
    <property type="entry name" value="Heme oxygenase-like"/>
    <property type="match status" value="1"/>
</dbReference>
<dbReference type="GO" id="GO:0004392">
    <property type="term" value="F:heme oxygenase (decyclizing) activity"/>
    <property type="evidence" value="ECO:0007669"/>
    <property type="project" value="UniProtKB-EC"/>
</dbReference>
<keyword evidence="11" id="KW-1185">Reference proteome</keyword>
<dbReference type="EC" id="1.14.14.18" evidence="2"/>
<sequence length="230" mass="26412">MTNNLATQLRQGTQKSHRLAEDTAYMQCFLQGAIEQEPFRQLLSNLYFVYSVLEEELLKHRDHIVINSIYFPQLNRKENLEADLAYYYGDRWNVEISPSEAARDYVSRLHQISATEPILLVAHAYVRYLGDLSGGQGLKNIIRNAFDLPEEVGTRFYEFDTLLSIGAIKEFKLQYRDALNSLPIDEELATEIVNEANYAFRLNCDLLHSLEPAVRASIGEDVYTKILSLV</sequence>
<dbReference type="GO" id="GO:0006788">
    <property type="term" value="P:heme oxidation"/>
    <property type="evidence" value="ECO:0007669"/>
    <property type="project" value="InterPro"/>
</dbReference>
<evidence type="ECO:0000256" key="5">
    <source>
        <dbReference type="ARBA" id="ARBA00023002"/>
    </source>
</evidence>
<comment type="caution">
    <text evidence="10">The sequence shown here is derived from an EMBL/GenBank/DDBJ whole genome shotgun (WGS) entry which is preliminary data.</text>
</comment>
<comment type="similarity">
    <text evidence="1">Belongs to the heme oxygenase family.</text>
</comment>
<feature type="binding site" evidence="8">
    <location>
        <position position="10"/>
    </location>
    <ligand>
        <name>heme b</name>
        <dbReference type="ChEBI" id="CHEBI:60344"/>
    </ligand>
</feature>
<evidence type="ECO:0000256" key="6">
    <source>
        <dbReference type="ARBA" id="ARBA00023004"/>
    </source>
</evidence>
<name>A0A964FGS1_9CYAN</name>
<dbReference type="Pfam" id="PF01126">
    <property type="entry name" value="Heme_oxygenase"/>
    <property type="match status" value="1"/>
</dbReference>
<dbReference type="GO" id="GO:0042167">
    <property type="term" value="P:heme catabolic process"/>
    <property type="evidence" value="ECO:0007669"/>
    <property type="project" value="TreeGrafter"/>
</dbReference>
<evidence type="ECO:0000256" key="7">
    <source>
        <dbReference type="ARBA" id="ARBA00048328"/>
    </source>
</evidence>
<evidence type="ECO:0000256" key="3">
    <source>
        <dbReference type="ARBA" id="ARBA00022617"/>
    </source>
</evidence>
<evidence type="ECO:0000256" key="8">
    <source>
        <dbReference type="PIRSR" id="PIRSR000343-1"/>
    </source>
</evidence>
<dbReference type="PRINTS" id="PR00088">
    <property type="entry name" value="HAEMOXYGNASE"/>
</dbReference>
<comment type="catalytic activity">
    <reaction evidence="7">
        <text>heme b + 3 reduced [NADPH--hemoprotein reductase] + 3 O2 = biliverdin IXalpha + CO + Fe(2+) + 3 oxidized [NADPH--hemoprotein reductase] + 3 H2O + H(+)</text>
        <dbReference type="Rhea" id="RHEA:21764"/>
        <dbReference type="Rhea" id="RHEA-COMP:11964"/>
        <dbReference type="Rhea" id="RHEA-COMP:11965"/>
        <dbReference type="ChEBI" id="CHEBI:15377"/>
        <dbReference type="ChEBI" id="CHEBI:15378"/>
        <dbReference type="ChEBI" id="CHEBI:15379"/>
        <dbReference type="ChEBI" id="CHEBI:17245"/>
        <dbReference type="ChEBI" id="CHEBI:29033"/>
        <dbReference type="ChEBI" id="CHEBI:57618"/>
        <dbReference type="ChEBI" id="CHEBI:57991"/>
        <dbReference type="ChEBI" id="CHEBI:58210"/>
        <dbReference type="ChEBI" id="CHEBI:60344"/>
        <dbReference type="EC" id="1.14.14.18"/>
    </reaction>
</comment>
<dbReference type="EMBL" id="JADWDC010000042">
    <property type="protein sequence ID" value="MCC0178391.1"/>
    <property type="molecule type" value="Genomic_DNA"/>
</dbReference>
<dbReference type="SUPFAM" id="SSF48613">
    <property type="entry name" value="Heme oxygenase-like"/>
    <property type="match status" value="1"/>
</dbReference>
<dbReference type="AlphaFoldDB" id="A0A964FGS1"/>
<dbReference type="InterPro" id="IPR018207">
    <property type="entry name" value="Haem_oxygenase_CS"/>
</dbReference>
<gene>
    <name evidence="10" type="ORF">I4641_15535</name>
</gene>
<protein>
    <recommendedName>
        <fullName evidence="2">heme oxygenase (biliverdin-producing)</fullName>
        <ecNumber evidence="2">1.14.14.18</ecNumber>
    </recommendedName>
</protein>
<dbReference type="PANTHER" id="PTHR10720">
    <property type="entry name" value="HEME OXYGENASE"/>
    <property type="match status" value="1"/>
</dbReference>
<reference evidence="10" key="1">
    <citation type="journal article" date="2021" name="Antonie Van Leeuwenhoek">
        <title>Draft genome and description of Waterburya agarophytonicola gen. nov. sp. nov. (Pleurocapsales, Cyanobacteria): a seaweed symbiont.</title>
        <authorList>
            <person name="Bonthond G."/>
            <person name="Shalygin S."/>
            <person name="Bayer T."/>
            <person name="Weinberger F."/>
        </authorList>
    </citation>
    <scope>NUCLEOTIDE SEQUENCE</scope>
    <source>
        <strain evidence="10">KI4</strain>
    </source>
</reference>
<organism evidence="10 11">
    <name type="scientific">Waterburya agarophytonicola KI4</name>
    <dbReference type="NCBI Taxonomy" id="2874699"/>
    <lineage>
        <taxon>Bacteria</taxon>
        <taxon>Bacillati</taxon>
        <taxon>Cyanobacteriota</taxon>
        <taxon>Cyanophyceae</taxon>
        <taxon>Pleurocapsales</taxon>
        <taxon>Hyellaceae</taxon>
        <taxon>Waterburya</taxon>
        <taxon>Waterburya agarophytonicola</taxon>
    </lineage>
</organism>
<evidence type="ECO:0000256" key="2">
    <source>
        <dbReference type="ARBA" id="ARBA00012360"/>
    </source>
</evidence>
<dbReference type="PROSITE" id="PS00593">
    <property type="entry name" value="HEME_OXYGENASE"/>
    <property type="match status" value="1"/>
</dbReference>
<dbReference type="CDD" id="cd19165">
    <property type="entry name" value="HemeO"/>
    <property type="match status" value="1"/>
</dbReference>
<dbReference type="InterPro" id="IPR016084">
    <property type="entry name" value="Haem_Oase-like_multi-hlx"/>
</dbReference>
<dbReference type="PANTHER" id="PTHR10720:SF0">
    <property type="entry name" value="HEME OXYGENASE"/>
    <property type="match status" value="1"/>
</dbReference>
<keyword evidence="6 9" id="KW-0408">Iron</keyword>
<dbReference type="GO" id="GO:0020037">
    <property type="term" value="F:heme binding"/>
    <property type="evidence" value="ECO:0007669"/>
    <property type="project" value="TreeGrafter"/>
</dbReference>
<dbReference type="Proteomes" id="UP000729733">
    <property type="component" value="Unassembled WGS sequence"/>
</dbReference>
<feature type="binding site" evidence="8">
    <location>
        <position position="125"/>
    </location>
    <ligand>
        <name>heme b</name>
        <dbReference type="ChEBI" id="CHEBI:60344"/>
    </ligand>
</feature>
<keyword evidence="3 8" id="KW-0349">Heme</keyword>
<evidence type="ECO:0000313" key="11">
    <source>
        <dbReference type="Proteomes" id="UP000729733"/>
    </source>
</evidence>
<dbReference type="RefSeq" id="WP_229641462.1">
    <property type="nucleotide sequence ID" value="NZ_JADWDC010000042.1"/>
</dbReference>
<keyword evidence="4 9" id="KW-0479">Metal-binding</keyword>
<proteinExistence type="inferred from homology"/>
<dbReference type="GO" id="GO:0046872">
    <property type="term" value="F:metal ion binding"/>
    <property type="evidence" value="ECO:0007669"/>
    <property type="project" value="UniProtKB-KW"/>
</dbReference>
<evidence type="ECO:0000256" key="4">
    <source>
        <dbReference type="ARBA" id="ARBA00022723"/>
    </source>
</evidence>
<dbReference type="InterPro" id="IPR016053">
    <property type="entry name" value="Haem_Oase-like"/>
</dbReference>
<dbReference type="GO" id="GO:0006979">
    <property type="term" value="P:response to oxidative stress"/>
    <property type="evidence" value="ECO:0007669"/>
    <property type="project" value="TreeGrafter"/>
</dbReference>
<dbReference type="PIRSF" id="PIRSF000343">
    <property type="entry name" value="Haem_Oase"/>
    <property type="match status" value="1"/>
</dbReference>
<feature type="binding site" description="axial binding residue" evidence="9">
    <location>
        <position position="17"/>
    </location>
    <ligand>
        <name>heme b</name>
        <dbReference type="ChEBI" id="CHEBI:60344"/>
    </ligand>
    <ligandPart>
        <name>Fe</name>
        <dbReference type="ChEBI" id="CHEBI:18248"/>
    </ligandPart>
</feature>
<evidence type="ECO:0000313" key="10">
    <source>
        <dbReference type="EMBL" id="MCC0178391.1"/>
    </source>
</evidence>
<evidence type="ECO:0000256" key="9">
    <source>
        <dbReference type="PIRSR" id="PIRSR000343-2"/>
    </source>
</evidence>